<feature type="coiled-coil region" evidence="1">
    <location>
        <begin position="2358"/>
        <end position="2385"/>
    </location>
</feature>
<dbReference type="Pfam" id="PF18276">
    <property type="entry name" value="TcA_TcB_BD"/>
    <property type="match status" value="1"/>
</dbReference>
<reference evidence="5 6" key="1">
    <citation type="submission" date="2020-02" db="EMBL/GenBank/DDBJ databases">
        <title>Comparative genomics of the hypocrealean fungal genus Beauvera.</title>
        <authorList>
            <person name="Showalter D.N."/>
            <person name="Bushley K.E."/>
            <person name="Rehner S.A."/>
        </authorList>
    </citation>
    <scope>NUCLEOTIDE SEQUENCE [LARGE SCALE GENOMIC DNA]</scope>
    <source>
        <strain evidence="5 6">ARSEF4384</strain>
    </source>
</reference>
<protein>
    <submittedName>
        <fullName evidence="5">Uncharacterized protein</fullName>
    </submittedName>
</protein>
<organism evidence="5 6">
    <name type="scientific">Beauveria asiatica</name>
    <dbReference type="NCBI Taxonomy" id="1069075"/>
    <lineage>
        <taxon>Eukaryota</taxon>
        <taxon>Fungi</taxon>
        <taxon>Dikarya</taxon>
        <taxon>Ascomycota</taxon>
        <taxon>Pezizomycotina</taxon>
        <taxon>Sordariomycetes</taxon>
        <taxon>Hypocreomycetidae</taxon>
        <taxon>Hypocreales</taxon>
        <taxon>Cordycipitaceae</taxon>
        <taxon>Beauveria</taxon>
    </lineage>
</organism>
<keyword evidence="1" id="KW-0175">Coiled coil</keyword>
<dbReference type="InterPro" id="IPR046839">
    <property type="entry name" value="ABC_toxin_N"/>
</dbReference>
<dbReference type="EMBL" id="JAAHCF010000239">
    <property type="protein sequence ID" value="KAK8146028.1"/>
    <property type="molecule type" value="Genomic_DNA"/>
</dbReference>
<feature type="domain" description="Neuraminidase-like" evidence="3">
    <location>
        <begin position="1528"/>
        <end position="1657"/>
    </location>
</feature>
<proteinExistence type="predicted"/>
<dbReference type="InterPro" id="IPR040840">
    <property type="entry name" value="TcA_TcB_BD"/>
</dbReference>
<accession>A0AAW0RVJ1</accession>
<dbReference type="InterPro" id="IPR041079">
    <property type="entry name" value="Neuraminidase-like"/>
</dbReference>
<gene>
    <name evidence="5" type="ORF">G3M48_003673</name>
</gene>
<keyword evidence="6" id="KW-1185">Reference proteome</keyword>
<comment type="caution">
    <text evidence="5">The sequence shown here is derived from an EMBL/GenBank/DDBJ whole genome shotgun (WGS) entry which is preliminary data.</text>
</comment>
<evidence type="ECO:0000259" key="2">
    <source>
        <dbReference type="Pfam" id="PF18276"/>
    </source>
</evidence>
<dbReference type="Pfam" id="PF20220">
    <property type="entry name" value="ABC_toxin_N"/>
    <property type="match status" value="1"/>
</dbReference>
<evidence type="ECO:0000313" key="6">
    <source>
        <dbReference type="Proteomes" id="UP001397290"/>
    </source>
</evidence>
<dbReference type="Pfam" id="PF18413">
    <property type="entry name" value="Neuraminidase"/>
    <property type="match status" value="1"/>
</dbReference>
<evidence type="ECO:0000259" key="4">
    <source>
        <dbReference type="Pfam" id="PF20220"/>
    </source>
</evidence>
<dbReference type="Proteomes" id="UP001397290">
    <property type="component" value="Unassembled WGS sequence"/>
</dbReference>
<feature type="domain" description="Tc toxin complex TcA C-terminal TcB-binding" evidence="2">
    <location>
        <begin position="2365"/>
        <end position="2648"/>
    </location>
</feature>
<evidence type="ECO:0000256" key="1">
    <source>
        <dbReference type="SAM" id="Coils"/>
    </source>
</evidence>
<sequence length="2802" mass="314618">MTDQSEIGLSPACLEYLYSRLDIVIENTDGAYDDIIELSQVVKDTVKKSEDDGTLYKAWTLVCDACKDLNNAERFLAEATALLPHANGDWRVIDCMLRDYGAPAGTFMSAEEFLTAEPPQEYKICYDTVFYYLYPRHIWSKPTPAMSLYAEGDQEHIANLEAFWASMWRMNPSRTFVKMLDSGAPEYEKDENLQRVVTGGYKVIKALLDQDKSFDITHTDVGSDQIWSADRFGWRSFTCGDIEDKVVLQNSDLATLRIMKYLAELTGQPTVVAALIIKGLVTRELMLALEEDAFVDAVTSLPHAPVSLALAHKLHQTLVVREDTALELDSKAASFKEARKRDLTDPANPAALFSIDPNTAPDSSNPKHATVTELVGGGDLITLDDRLTTVTSPSAYLVDLLELLKKTPATYGGIDDELIPVNLYDLLITRRPDLPHLQLSVENTNVAMPYLDLVNEVLTQVIFAKDPYSYYTPAYFDTKIGDDSKDLIAQPLHVDYNVYSLLDRDWSVTVPIGILPYDPQLHPLTKLSDVRDEVLGRAGIELLDLAQILKTNYINPGAVRENGNFNEDINLKPGPLVIIDSSNGNGPPGLLSKMRLLRRDGSQATWAQLRKLMIFVRIWKHLNSLKDGANWSVDNLDHAMTLFYTPIWESIDTTLAEINSVTQFSSLTGLDISRVLVLFGDLSMPLYREIFVRHDLAAKDPVFEWNQATGMYLGDDTIKVADHLPVLLAALRISPQDFDLILSLLRTTTSEPLNFASLSTYLRVIVIRDAFGVDLRDWGSLERFRDDALFFNYSAADFLDALQEWRRLTTQVFSVGEVDFVASGQDPDKLGPDASSIISTAATLGARLTAIESQYPDVIDQDKATADAVVQCASPLFGSQLSKDIVDFLQGKRIVRIPVDPLVIPDAFEDTKKLKVSREDGFLIATGILTDKELSDALSQGQSLDWRKALESIRSLAQDFYYSTMGALLTDSPNASELEEFFLMGDDDASETAERKRYVFLNTFTPLLRQRLVSRSVREFVDSGVLQGMAPEIVRMILAKHPPDLQSEGDLLEHTIEDSLAAVRSDVYNSREPFNGHVIAPSTDSYRFVASAGSSSNVSVTVDKTTYPFKPLFDKSQFIATDSIALTGGQAYPFSATTGIEGLQWRSLQNPQQTATIDALVKRSTSDSLGTDLSWITRFRMFMERLNLVPCEIEAVDTRLSWMFIDYMMDYVDLRNFVLSQQDKATPGAVAQKLLSVFPLRLEMDGQKWPRYSAEDISIATGWPKSDIRPYSSFKKTDKVTWRSVLQIKSQIAIAKRMGVRIDYVYRLVDDRVKGYQYDMWDRANELTLLYNHSSQMSHTQWEKTAADTVYNELRDSQRRALVAYLLRQTWLQDVNDEDGLFEYLLIDTQMGADMVTSRTKQAISTVQLFIQRCLLGLEKGGHLRIKNLESFIQKWNWMSKYTVWEANRKVFIFPENWIDPAFRDDKSPAFEAFEGRLIKNPLTRDHITEAVLDYVHDAYEVRSLSVEATYTQRGPIDYNGRPGPIERIHYIGRTAFAPYTFYHRTFDQKPSIWTPWRKIDAQIPVIENDPNGIPLHRPGAFIIPYEFQGRLLLILPQFIAKNNGYDVKDGGVTVSGDEKTINPPAEGGVRKQWQIKLAWTEFRNNKWSAKSVCQSTLEYGYGAGYDVTLPSLYDFRFLVGRPSEILDSADQWISSYLSNVTGDDTFSVWINHGTSGYAGAFVWRNGGLEVLPHTSGGVMRYADGSWPPVTYFHKAEATGGAQLRVLETSYLCRSYTVVSSSYDNDESSLKSPDVTDTKTLGGDYSYQFRNVLVPKLMPMLNVKGVFGVIRKFGEGIGEYGSELEKIEVFGGTADGRGGILFPHELRTPAAIYNWELGFHIPATVMERAMNAQQYDTALEYARYILDPRPEHGQSSYWKWAPFSEFNPASSTVADKTTVEEWESNPFQPHVIARGRPLAYKKWVVMKYIEILIAYGDSYFRQNTLESVPLAIQLYIEAAHIFGARAQKAPEIGRTRTDRFMDLDKLTFDALSNLKVRTEYVFPYAATKTASDDDGSIIPLGVASTEYFKYYSNPRMIELRALIEDRMMKIRSSMDINGVKRRLALFEPPMDPGALVAAMARSGASLSSILGGIDSPMPNCRLRHILPTALRLCHELKHLSFRYIKIRERADAEELAALKASQHTSVQSILIEMQKTEIEIAKKKLEVARDDIDAPRMRLKYYRQLLGASDLESLNEISQVILPPKESDTLRRTPLDEVEEVNRKTAIDHTHAAEVLVGITGLVMSLPGWAEMIQPFGVGAVFKYDTKKAGNAIKYVAKLLKAKAKVFEYDAKRTERASELLRRRQENTLEANEAMYEMKNMQLKIDVEESKVSAAEDRLQSLEKFADQALEVEEFLRSKYTSKELYTWLDGTYKNIHYQSYNLAYDIAKKAEKAYQFETGDANVSFIQYGYWDDSRNGLGCAEALYLDLKRLEQAQLTSRPYDFEIVKNVSLREMQPLQLLLLRETGSAEFEIPELAYDLDFPGHYFRRLKTVAVTVMGPDGPPGACCCTLTLLENKYRVTPDVGGASQYARQDLGAFRSDRTPVESIAVSSGVGDSGTFRLDFDGARFLPFEGAGAVSRWRLEFPADLGRFDYTAIRDVALEVKYTSRAAGGALKASAVAAAHKALADASSGGLVALLDLGSDFPDQWQGFAGGSGSHVLDLDALRTKLPFFAQVKRPSSTSVSLLTTDASLAGNELRLGAGRGPGQAFSAGSPNAGGLRQFDLAFQARISDGWKLTYSYEESEPRQPLKDMWMVVKYILA</sequence>
<name>A0AAW0RVJ1_9HYPO</name>
<feature type="domain" description="ABC toxin N-terminal" evidence="4">
    <location>
        <begin position="1352"/>
        <end position="1475"/>
    </location>
</feature>
<evidence type="ECO:0000259" key="3">
    <source>
        <dbReference type="Pfam" id="PF18413"/>
    </source>
</evidence>
<evidence type="ECO:0000313" key="5">
    <source>
        <dbReference type="EMBL" id="KAK8146028.1"/>
    </source>
</evidence>